<dbReference type="Proteomes" id="UP000663881">
    <property type="component" value="Unassembled WGS sequence"/>
</dbReference>
<evidence type="ECO:0000313" key="1">
    <source>
        <dbReference type="EMBL" id="CAF0995875.1"/>
    </source>
</evidence>
<dbReference type="EMBL" id="CAJOAY010006550">
    <property type="protein sequence ID" value="CAF4143808.1"/>
    <property type="molecule type" value="Genomic_DNA"/>
</dbReference>
<name>A0A819XNX4_9BILA</name>
<accession>A0A819XNX4</accession>
<gene>
    <name evidence="2" type="ORF">OKA104_LOCUS37896</name>
    <name evidence="1" type="ORF">VCS650_LOCUS14456</name>
</gene>
<protein>
    <submittedName>
        <fullName evidence="2">Uncharacterized protein</fullName>
    </submittedName>
</protein>
<dbReference type="AlphaFoldDB" id="A0A819XNX4"/>
<reference evidence="2" key="1">
    <citation type="submission" date="2021-02" db="EMBL/GenBank/DDBJ databases">
        <authorList>
            <person name="Nowell W R."/>
        </authorList>
    </citation>
    <scope>NUCLEOTIDE SEQUENCE</scope>
</reference>
<evidence type="ECO:0000313" key="3">
    <source>
        <dbReference type="Proteomes" id="UP000663881"/>
    </source>
</evidence>
<proteinExistence type="predicted"/>
<organism evidence="2 3">
    <name type="scientific">Adineta steineri</name>
    <dbReference type="NCBI Taxonomy" id="433720"/>
    <lineage>
        <taxon>Eukaryota</taxon>
        <taxon>Metazoa</taxon>
        <taxon>Spiralia</taxon>
        <taxon>Gnathifera</taxon>
        <taxon>Rotifera</taxon>
        <taxon>Eurotatoria</taxon>
        <taxon>Bdelloidea</taxon>
        <taxon>Adinetida</taxon>
        <taxon>Adinetidae</taxon>
        <taxon>Adineta</taxon>
    </lineage>
</organism>
<dbReference type="OrthoDB" id="10051416at2759"/>
<sequence length="70" mass="8092">MKKQNSLLLNNKPLVDALLNTKLSLEQLLHTGSFQDATYFETKLLLKNSLQSNDSDKEAYFIRLIKPSFY</sequence>
<comment type="caution">
    <text evidence="2">The sequence shown here is derived from an EMBL/GenBank/DDBJ whole genome shotgun (WGS) entry which is preliminary data.</text>
</comment>
<dbReference type="Proteomes" id="UP000663891">
    <property type="component" value="Unassembled WGS sequence"/>
</dbReference>
<evidence type="ECO:0000313" key="2">
    <source>
        <dbReference type="EMBL" id="CAF4143808.1"/>
    </source>
</evidence>
<dbReference type="EMBL" id="CAJNON010000121">
    <property type="protein sequence ID" value="CAF0995875.1"/>
    <property type="molecule type" value="Genomic_DNA"/>
</dbReference>